<protein>
    <submittedName>
        <fullName evidence="4">Serine phosphatase RsbU (Regulator of sigma subunit)</fullName>
    </submittedName>
</protein>
<evidence type="ECO:0000259" key="2">
    <source>
        <dbReference type="SMART" id="SM00331"/>
    </source>
</evidence>
<dbReference type="Pfam" id="PF07228">
    <property type="entry name" value="SpoIIE"/>
    <property type="match status" value="1"/>
</dbReference>
<dbReference type="SMART" id="SM00331">
    <property type="entry name" value="PP2C_SIG"/>
    <property type="match status" value="1"/>
</dbReference>
<dbReference type="InterPro" id="IPR036457">
    <property type="entry name" value="PPM-type-like_dom_sf"/>
</dbReference>
<dbReference type="Gene3D" id="3.30.450.40">
    <property type="match status" value="1"/>
</dbReference>
<comment type="caution">
    <text evidence="4">The sequence shown here is derived from an EMBL/GenBank/DDBJ whole genome shotgun (WGS) entry which is preliminary data.</text>
</comment>
<dbReference type="Proteomes" id="UP000577956">
    <property type="component" value="Unassembled WGS sequence"/>
</dbReference>
<dbReference type="InterPro" id="IPR029016">
    <property type="entry name" value="GAF-like_dom_sf"/>
</dbReference>
<evidence type="ECO:0000313" key="4">
    <source>
        <dbReference type="EMBL" id="NYD86303.1"/>
    </source>
</evidence>
<dbReference type="Gene3D" id="3.60.40.10">
    <property type="entry name" value="PPM-type phosphatase domain"/>
    <property type="match status" value="1"/>
</dbReference>
<dbReference type="PANTHER" id="PTHR43102:SF2">
    <property type="entry name" value="GAF DOMAIN-CONTAINING PROTEIN"/>
    <property type="match status" value="1"/>
</dbReference>
<evidence type="ECO:0000313" key="3">
    <source>
        <dbReference type="EMBL" id="GIG32806.1"/>
    </source>
</evidence>
<dbReference type="EMBL" id="JACCBK010000001">
    <property type="protein sequence ID" value="NYD86303.1"/>
    <property type="molecule type" value="Genomic_DNA"/>
</dbReference>
<dbReference type="RefSeq" id="WP_140457957.1">
    <property type="nucleotide sequence ID" value="NZ_BAABFI010000001.1"/>
</dbReference>
<feature type="domain" description="GAF" evidence="1">
    <location>
        <begin position="22"/>
        <end position="164"/>
    </location>
</feature>
<dbReference type="SUPFAM" id="SSF81606">
    <property type="entry name" value="PP2C-like"/>
    <property type="match status" value="1"/>
</dbReference>
<proteinExistence type="predicted"/>
<dbReference type="InterPro" id="IPR001932">
    <property type="entry name" value="PPM-type_phosphatase-like_dom"/>
</dbReference>
<reference evidence="3 6" key="2">
    <citation type="submission" date="2021-01" db="EMBL/GenBank/DDBJ databases">
        <title>Whole genome shotgun sequence of Cellulomonas oligotrophica NBRC 109435.</title>
        <authorList>
            <person name="Komaki H."/>
            <person name="Tamura T."/>
        </authorList>
    </citation>
    <scope>NUCLEOTIDE SEQUENCE [LARGE SCALE GENOMIC DNA]</scope>
    <source>
        <strain evidence="3 6">NBRC 109435</strain>
    </source>
</reference>
<dbReference type="SMART" id="SM00065">
    <property type="entry name" value="GAF"/>
    <property type="match status" value="1"/>
</dbReference>
<keyword evidence="6" id="KW-1185">Reference proteome</keyword>
<dbReference type="Proteomes" id="UP000618382">
    <property type="component" value="Unassembled WGS sequence"/>
</dbReference>
<evidence type="ECO:0000259" key="1">
    <source>
        <dbReference type="SMART" id="SM00065"/>
    </source>
</evidence>
<organism evidence="4 5">
    <name type="scientific">Cellulomonas oligotrophica</name>
    <dbReference type="NCBI Taxonomy" id="931536"/>
    <lineage>
        <taxon>Bacteria</taxon>
        <taxon>Bacillati</taxon>
        <taxon>Actinomycetota</taxon>
        <taxon>Actinomycetes</taxon>
        <taxon>Micrococcales</taxon>
        <taxon>Cellulomonadaceae</taxon>
        <taxon>Cellulomonas</taxon>
    </lineage>
</organism>
<dbReference type="SUPFAM" id="SSF55781">
    <property type="entry name" value="GAF domain-like"/>
    <property type="match status" value="1"/>
</dbReference>
<dbReference type="EMBL" id="BONN01000004">
    <property type="protein sequence ID" value="GIG32806.1"/>
    <property type="molecule type" value="Genomic_DNA"/>
</dbReference>
<reference evidence="4 5" key="1">
    <citation type="submission" date="2020-07" db="EMBL/GenBank/DDBJ databases">
        <title>Sequencing the genomes of 1000 actinobacteria strains.</title>
        <authorList>
            <person name="Klenk H.-P."/>
        </authorList>
    </citation>
    <scope>NUCLEOTIDE SEQUENCE [LARGE SCALE GENOMIC DNA]</scope>
    <source>
        <strain evidence="4 5">DSM 24482</strain>
    </source>
</reference>
<gene>
    <name evidence="4" type="ORF">BKA21_001852</name>
    <name evidence="3" type="ORF">Col01nite_19650</name>
</gene>
<feature type="domain" description="PPM-type phosphatase" evidence="2">
    <location>
        <begin position="178"/>
        <end position="393"/>
    </location>
</feature>
<dbReference type="Pfam" id="PF01590">
    <property type="entry name" value="GAF"/>
    <property type="match status" value="1"/>
</dbReference>
<dbReference type="InterPro" id="IPR003018">
    <property type="entry name" value="GAF"/>
</dbReference>
<dbReference type="AlphaFoldDB" id="A0A7Y9FFC9"/>
<evidence type="ECO:0000313" key="5">
    <source>
        <dbReference type="Proteomes" id="UP000577956"/>
    </source>
</evidence>
<name>A0A7Y9FFC9_9CELL</name>
<evidence type="ECO:0000313" key="6">
    <source>
        <dbReference type="Proteomes" id="UP000618382"/>
    </source>
</evidence>
<sequence>MGETTERDRLAAVRELGLLDTAPEERFDRVVRLAQQLFAVPTAYVSLVDRDRLFYKAQVGLDVSEAPRDTSFCRLTIEQGGTLVVEDAAADPRFAQNPWVVTDPGLRFYAGHPLVASGGQRVGTLCLVDNRARTFTAEEQALLRDLASWVEQELVVDAELERAARIQAALLPTSPPVVDGWEVAGACLPARGVGGDFYDWARTPDGVVVTLADVMGKGPGAAIIAATVRAVVRGASRRGDVADALLAAEETLAGDLAQTAAFVTAFHAHVVTGSGDVEHVDAGHGLTLVVRAGGGHERLLADGPPLGVAAALDPGAPLVPRPVRRAHLEPGDLLVTFSDGVLDTLGGEIDAVEEVAHVLADAASASAAVDRVLTLAAGAVVRPDDVTVVALRREARP</sequence>
<accession>A0A7Y9FFC9</accession>
<dbReference type="PANTHER" id="PTHR43102">
    <property type="entry name" value="SLR1143 PROTEIN"/>
    <property type="match status" value="1"/>
</dbReference>